<dbReference type="InterPro" id="IPR058581">
    <property type="entry name" value="TM_HPP"/>
</dbReference>
<accession>A0ABU6C905</accession>
<feature type="transmembrane region" description="Helical" evidence="1">
    <location>
        <begin position="146"/>
        <end position="165"/>
    </location>
</feature>
<evidence type="ECO:0000256" key="1">
    <source>
        <dbReference type="SAM" id="Phobius"/>
    </source>
</evidence>
<evidence type="ECO:0000313" key="3">
    <source>
        <dbReference type="EMBL" id="MEB3961208.1"/>
    </source>
</evidence>
<keyword evidence="1" id="KW-1133">Transmembrane helix</keyword>
<proteinExistence type="predicted"/>
<keyword evidence="1" id="KW-0472">Membrane</keyword>
<dbReference type="Proteomes" id="UP001352223">
    <property type="component" value="Unassembled WGS sequence"/>
</dbReference>
<feature type="transmembrane region" description="Helical" evidence="1">
    <location>
        <begin position="58"/>
        <end position="76"/>
    </location>
</feature>
<feature type="transmembrane region" description="Helical" evidence="1">
    <location>
        <begin position="29"/>
        <end position="52"/>
    </location>
</feature>
<keyword evidence="1" id="KW-0812">Transmembrane</keyword>
<gene>
    <name evidence="3" type="ORF">OKJ48_13260</name>
</gene>
<dbReference type="PANTHER" id="PTHR33741">
    <property type="entry name" value="TRANSMEMBRANE PROTEIN DDB_G0269096-RELATED"/>
    <property type="match status" value="1"/>
</dbReference>
<evidence type="ECO:0000259" key="2">
    <source>
        <dbReference type="Pfam" id="PF04982"/>
    </source>
</evidence>
<dbReference type="Pfam" id="PF04982">
    <property type="entry name" value="TM_HPP"/>
    <property type="match status" value="1"/>
</dbReference>
<dbReference type="EMBL" id="JAOZYB010000081">
    <property type="protein sequence ID" value="MEB3961208.1"/>
    <property type="molecule type" value="Genomic_DNA"/>
</dbReference>
<keyword evidence="4" id="KW-1185">Reference proteome</keyword>
<dbReference type="InterPro" id="IPR007065">
    <property type="entry name" value="HPP"/>
</dbReference>
<evidence type="ECO:0000313" key="4">
    <source>
        <dbReference type="Proteomes" id="UP001352223"/>
    </source>
</evidence>
<dbReference type="RefSeq" id="WP_324768448.1">
    <property type="nucleotide sequence ID" value="NZ_BAAATS010000062.1"/>
</dbReference>
<name>A0ABU6C905_9ACTN</name>
<feature type="transmembrane region" description="Helical" evidence="1">
    <location>
        <begin position="88"/>
        <end position="121"/>
    </location>
</feature>
<feature type="domain" description="HPP transmembrane region" evidence="2">
    <location>
        <begin position="33"/>
        <end position="175"/>
    </location>
</feature>
<comment type="caution">
    <text evidence="3">The sequence shown here is derived from an EMBL/GenBank/DDBJ whole genome shotgun (WGS) entry which is preliminary data.</text>
</comment>
<organism evidence="3 4">
    <name type="scientific">Streptomyces kunmingensis</name>
    <dbReference type="NCBI Taxonomy" id="68225"/>
    <lineage>
        <taxon>Bacteria</taxon>
        <taxon>Bacillati</taxon>
        <taxon>Actinomycetota</taxon>
        <taxon>Actinomycetes</taxon>
        <taxon>Kitasatosporales</taxon>
        <taxon>Streptomycetaceae</taxon>
        <taxon>Streptomyces</taxon>
    </lineage>
</organism>
<reference evidence="3 4" key="1">
    <citation type="submission" date="2022-10" db="EMBL/GenBank/DDBJ databases">
        <authorList>
            <person name="Xie J."/>
            <person name="Shen N."/>
        </authorList>
    </citation>
    <scope>NUCLEOTIDE SEQUENCE [LARGE SCALE GENOMIC DNA]</scope>
    <source>
        <strain evidence="3 4">DSM 41681</strain>
    </source>
</reference>
<dbReference type="PANTHER" id="PTHR33741:SF5">
    <property type="entry name" value="TRANSMEMBRANE PROTEIN DDB_G0269096-RELATED"/>
    <property type="match status" value="1"/>
</dbReference>
<protein>
    <submittedName>
        <fullName evidence="3">HPP family protein</fullName>
    </submittedName>
</protein>
<sequence length="179" mass="17942">MADTQLAPPTTSQRIRARLRGRAPVRNPAAVTGLATAAGVTGLTLLVAIGVLLHRPVLIPPLAASAALVFAAPTLPLAQPRCVIGGQLVSGTVGLICLSVAGNSLWTAGAAGGLAIGAMALSRTSHSPAAATAVIAVMTEPPAPQFIALLALATVVLVTVGVAAGRMKCSAGRYPVYWW</sequence>